<comment type="similarity">
    <text evidence="4 8">Belongs to the DHNA family.</text>
</comment>
<dbReference type="NCBIfam" id="TIGR00526">
    <property type="entry name" value="folB_dom"/>
    <property type="match status" value="1"/>
</dbReference>
<dbReference type="InterPro" id="IPR006156">
    <property type="entry name" value="Dihydroneopterin_aldolase"/>
</dbReference>
<accession>A0A066ZQC2</accession>
<dbReference type="UniPathway" id="UPA00077">
    <property type="reaction ID" value="UER00154"/>
</dbReference>
<evidence type="ECO:0000256" key="2">
    <source>
        <dbReference type="ARBA" id="ARBA00001353"/>
    </source>
</evidence>
<dbReference type="EMBL" id="JMIU01000001">
    <property type="protein sequence ID" value="KDN95667.1"/>
    <property type="molecule type" value="Genomic_DNA"/>
</dbReference>
<dbReference type="PANTHER" id="PTHR42844">
    <property type="entry name" value="DIHYDRONEOPTERIN ALDOLASE 1-RELATED"/>
    <property type="match status" value="1"/>
</dbReference>
<dbReference type="STRING" id="28885.EI16_05045"/>
<evidence type="ECO:0000256" key="3">
    <source>
        <dbReference type="ARBA" id="ARBA00005013"/>
    </source>
</evidence>
<dbReference type="RefSeq" id="WP_029910203.1">
    <property type="nucleotide sequence ID" value="NZ_AP020335.1"/>
</dbReference>
<feature type="domain" description="Dihydroneopterin aldolase/epimerase" evidence="9">
    <location>
        <begin position="6"/>
        <end position="117"/>
    </location>
</feature>
<comment type="pathway">
    <text evidence="3 8">Cofactor biosynthesis; tetrahydrofolate biosynthesis; 2-amino-4-hydroxy-6-hydroxymethyl-7,8-dihydropteridine diphosphate from 7,8-dihydroneopterin triphosphate: step 3/4.</text>
</comment>
<keyword evidence="5 8" id="KW-0289">Folate biosynthesis</keyword>
<gene>
    <name evidence="10" type="ORF">EI16_05045</name>
</gene>
<comment type="catalytic activity">
    <reaction evidence="2 8">
        <text>7,8-dihydroneopterin = 6-hydroxymethyl-7,8-dihydropterin + glycolaldehyde</text>
        <dbReference type="Rhea" id="RHEA:10540"/>
        <dbReference type="ChEBI" id="CHEBI:17001"/>
        <dbReference type="ChEBI" id="CHEBI:17071"/>
        <dbReference type="ChEBI" id="CHEBI:44841"/>
        <dbReference type="EC" id="4.1.2.25"/>
    </reaction>
</comment>
<evidence type="ECO:0000313" key="10">
    <source>
        <dbReference type="EMBL" id="KDN95667.1"/>
    </source>
</evidence>
<evidence type="ECO:0000256" key="5">
    <source>
        <dbReference type="ARBA" id="ARBA00022909"/>
    </source>
</evidence>
<dbReference type="Proteomes" id="UP000027341">
    <property type="component" value="Unassembled WGS sequence"/>
</dbReference>
<keyword evidence="11" id="KW-1185">Reference proteome</keyword>
<dbReference type="PANTHER" id="PTHR42844:SF1">
    <property type="entry name" value="DIHYDRONEOPTERIN ALDOLASE 1-RELATED"/>
    <property type="match status" value="1"/>
</dbReference>
<dbReference type="CDD" id="cd00534">
    <property type="entry name" value="DHNA_DHNTPE"/>
    <property type="match status" value="1"/>
</dbReference>
<dbReference type="SUPFAM" id="SSF55620">
    <property type="entry name" value="Tetrahydrobiopterin biosynthesis enzymes-like"/>
    <property type="match status" value="1"/>
</dbReference>
<dbReference type="AlphaFoldDB" id="A0A066ZQC2"/>
<comment type="caution">
    <text evidence="10">The sequence shown here is derived from an EMBL/GenBank/DDBJ whole genome shotgun (WGS) entry which is preliminary data.</text>
</comment>
<name>A0A066ZQC2_HYDMR</name>
<dbReference type="Gene3D" id="3.30.1130.10">
    <property type="match status" value="1"/>
</dbReference>
<evidence type="ECO:0000256" key="4">
    <source>
        <dbReference type="ARBA" id="ARBA00005708"/>
    </source>
</evidence>
<dbReference type="NCBIfam" id="TIGR00525">
    <property type="entry name" value="folB"/>
    <property type="match status" value="1"/>
</dbReference>
<dbReference type="GO" id="GO:0005737">
    <property type="term" value="C:cytoplasm"/>
    <property type="evidence" value="ECO:0007669"/>
    <property type="project" value="TreeGrafter"/>
</dbReference>
<evidence type="ECO:0000256" key="1">
    <source>
        <dbReference type="ARBA" id="ARBA00000693"/>
    </source>
</evidence>
<reference evidence="10 11" key="1">
    <citation type="submission" date="2014-04" db="EMBL/GenBank/DDBJ databases">
        <title>Draft genome sequence of Hydrogenovibrio marinus MH-110, a model organism for aerobic H2 metabolism.</title>
        <authorList>
            <person name="Cha H.J."/>
            <person name="Jo B.H."/>
            <person name="Hwang B.H."/>
        </authorList>
    </citation>
    <scope>NUCLEOTIDE SEQUENCE [LARGE SCALE GENOMIC DNA]</scope>
    <source>
        <strain evidence="10 11">MH-110</strain>
    </source>
</reference>
<evidence type="ECO:0000256" key="6">
    <source>
        <dbReference type="ARBA" id="ARBA00023235"/>
    </source>
</evidence>
<organism evidence="10 11">
    <name type="scientific">Hydrogenovibrio marinus</name>
    <dbReference type="NCBI Taxonomy" id="28885"/>
    <lineage>
        <taxon>Bacteria</taxon>
        <taxon>Pseudomonadati</taxon>
        <taxon>Pseudomonadota</taxon>
        <taxon>Gammaproteobacteria</taxon>
        <taxon>Thiotrichales</taxon>
        <taxon>Piscirickettsiaceae</taxon>
        <taxon>Hydrogenovibrio</taxon>
    </lineage>
</organism>
<evidence type="ECO:0000259" key="9">
    <source>
        <dbReference type="SMART" id="SM00905"/>
    </source>
</evidence>
<dbReference type="FunFam" id="3.30.1130.10:FF:000002">
    <property type="entry name" value="7,8-dihydroneopterin aldolase"/>
    <property type="match status" value="1"/>
</dbReference>
<dbReference type="Pfam" id="PF02152">
    <property type="entry name" value="FolB"/>
    <property type="match status" value="1"/>
</dbReference>
<dbReference type="SMART" id="SM00905">
    <property type="entry name" value="FolB"/>
    <property type="match status" value="1"/>
</dbReference>
<comment type="catalytic activity">
    <reaction evidence="1">
        <text>7,8-dihydroneopterin = 7,8-dihydromonapterin</text>
        <dbReference type="Rhea" id="RHEA:45328"/>
        <dbReference type="ChEBI" id="CHEBI:17001"/>
        <dbReference type="ChEBI" id="CHEBI:71175"/>
        <dbReference type="EC" id="5.1.99.8"/>
    </reaction>
</comment>
<keyword evidence="6" id="KW-0413">Isomerase</keyword>
<dbReference type="GO" id="GO:0004150">
    <property type="term" value="F:dihydroneopterin aldolase activity"/>
    <property type="evidence" value="ECO:0007669"/>
    <property type="project" value="UniProtKB-UniRule"/>
</dbReference>
<evidence type="ECO:0000256" key="7">
    <source>
        <dbReference type="ARBA" id="ARBA00023239"/>
    </source>
</evidence>
<dbReference type="EC" id="4.1.2.25" evidence="8"/>
<protein>
    <recommendedName>
        <fullName evidence="8">7,8-dihydroneopterin aldolase</fullName>
        <ecNumber evidence="8">4.1.2.25</ecNumber>
    </recommendedName>
</protein>
<dbReference type="GO" id="GO:0046654">
    <property type="term" value="P:tetrahydrofolate biosynthetic process"/>
    <property type="evidence" value="ECO:0007669"/>
    <property type="project" value="UniProtKB-UniRule"/>
</dbReference>
<dbReference type="GO" id="GO:0046656">
    <property type="term" value="P:folic acid biosynthetic process"/>
    <property type="evidence" value="ECO:0007669"/>
    <property type="project" value="UniProtKB-UniRule"/>
</dbReference>
<dbReference type="InterPro" id="IPR043133">
    <property type="entry name" value="GTP-CH-I_C/QueF"/>
</dbReference>
<dbReference type="GO" id="GO:0016853">
    <property type="term" value="F:isomerase activity"/>
    <property type="evidence" value="ECO:0007669"/>
    <property type="project" value="UniProtKB-KW"/>
</dbReference>
<sequence>MHHDTIFIKGLAVDAVIGVFDWEKEIKQPLVFDIELYTDLKKASLSDDLQDTVCYKTVSDGVIALTEESRFDLIESLAEQVCEHILKSQSAVSAVKLTLHKPDAVPAAQSVGLSIYRQRTSS</sequence>
<proteinExistence type="inferred from homology"/>
<evidence type="ECO:0000313" key="11">
    <source>
        <dbReference type="Proteomes" id="UP000027341"/>
    </source>
</evidence>
<comment type="function">
    <text evidence="8">Catalyzes the conversion of 7,8-dihydroneopterin to 6-hydroxymethyl-7,8-dihydropterin.</text>
</comment>
<keyword evidence="7 8" id="KW-0456">Lyase</keyword>
<evidence type="ECO:0000256" key="8">
    <source>
        <dbReference type="RuleBase" id="RU362079"/>
    </source>
</evidence>
<dbReference type="InterPro" id="IPR006157">
    <property type="entry name" value="FolB_dom"/>
</dbReference>